<protein>
    <submittedName>
        <fullName evidence="2">Uncharacterized protein</fullName>
    </submittedName>
</protein>
<feature type="compositionally biased region" description="Polar residues" evidence="1">
    <location>
        <begin position="77"/>
        <end position="94"/>
    </location>
</feature>
<dbReference type="EMBL" id="SFCI01000893">
    <property type="protein sequence ID" value="TFY77512.1"/>
    <property type="molecule type" value="Genomic_DNA"/>
</dbReference>
<name>A0A4Y9ZRV0_9AGAM</name>
<feature type="region of interest" description="Disordered" evidence="1">
    <location>
        <begin position="1"/>
        <end position="137"/>
    </location>
</feature>
<evidence type="ECO:0000313" key="3">
    <source>
        <dbReference type="Proteomes" id="UP000298061"/>
    </source>
</evidence>
<accession>A0A4Y9ZRV0</accession>
<sequence>MDSTNASDAPQEGRVPSGDKSQLQQSAELEADARYRDEQPSTLNSAVGVVKDTAAKMMPGGFNGGEDKEGISEFRSTDSTPGSVQDKSVDQPNSDGAAGQEPSAGDNESSEIPLGEGPLEVAGLRNSETGKPEEDRN</sequence>
<proteinExistence type="predicted"/>
<comment type="caution">
    <text evidence="2">The sequence shown here is derived from an EMBL/GenBank/DDBJ whole genome shotgun (WGS) entry which is preliminary data.</text>
</comment>
<feature type="compositionally biased region" description="Basic and acidic residues" evidence="1">
    <location>
        <begin position="128"/>
        <end position="137"/>
    </location>
</feature>
<organism evidence="2 3">
    <name type="scientific">Hericium alpestre</name>
    <dbReference type="NCBI Taxonomy" id="135208"/>
    <lineage>
        <taxon>Eukaryota</taxon>
        <taxon>Fungi</taxon>
        <taxon>Dikarya</taxon>
        <taxon>Basidiomycota</taxon>
        <taxon>Agaricomycotina</taxon>
        <taxon>Agaricomycetes</taxon>
        <taxon>Russulales</taxon>
        <taxon>Hericiaceae</taxon>
        <taxon>Hericium</taxon>
    </lineage>
</organism>
<reference evidence="2 3" key="1">
    <citation type="submission" date="2019-02" db="EMBL/GenBank/DDBJ databases">
        <title>Genome sequencing of the rare red list fungi Hericium alpestre (H. flagellum).</title>
        <authorList>
            <person name="Buettner E."/>
            <person name="Kellner H."/>
        </authorList>
    </citation>
    <scope>NUCLEOTIDE SEQUENCE [LARGE SCALE GENOMIC DNA]</scope>
    <source>
        <strain evidence="2 3">DSM 108284</strain>
    </source>
</reference>
<evidence type="ECO:0000313" key="2">
    <source>
        <dbReference type="EMBL" id="TFY77512.1"/>
    </source>
</evidence>
<feature type="compositionally biased region" description="Basic and acidic residues" evidence="1">
    <location>
        <begin position="65"/>
        <end position="76"/>
    </location>
</feature>
<keyword evidence="3" id="KW-1185">Reference proteome</keyword>
<gene>
    <name evidence="2" type="ORF">EWM64_g6499</name>
</gene>
<dbReference type="AlphaFoldDB" id="A0A4Y9ZRV0"/>
<evidence type="ECO:0000256" key="1">
    <source>
        <dbReference type="SAM" id="MobiDB-lite"/>
    </source>
</evidence>
<dbReference type="Proteomes" id="UP000298061">
    <property type="component" value="Unassembled WGS sequence"/>
</dbReference>